<dbReference type="EMBL" id="JAKROA010000003">
    <property type="protein sequence ID" value="KAL5108475.1"/>
    <property type="molecule type" value="Genomic_DNA"/>
</dbReference>
<organism evidence="2 3">
    <name type="scientific">Taenia crassiceps</name>
    <dbReference type="NCBI Taxonomy" id="6207"/>
    <lineage>
        <taxon>Eukaryota</taxon>
        <taxon>Metazoa</taxon>
        <taxon>Spiralia</taxon>
        <taxon>Lophotrochozoa</taxon>
        <taxon>Platyhelminthes</taxon>
        <taxon>Cestoda</taxon>
        <taxon>Eucestoda</taxon>
        <taxon>Cyclophyllidea</taxon>
        <taxon>Taeniidae</taxon>
        <taxon>Taenia</taxon>
    </lineage>
</organism>
<sequence>MPSNVELKCTALPPLVDSPDIDPNTQRPRTYKGLKDGTPIIPRDRYRNVPRSVLYHADGPDLICVGPRFSRCSEVQHHGAPYGAAVQWPPYRAGSRISRCPQNCCDSHFCGGYPCWPILRPCATMLDEPTLCTAPSKLVCPEYWESSMLPINHHGLLVFPSSSKTFHEYEEEDARNAAYVKELKKPTEYQERYIARIPVPHRRWD</sequence>
<evidence type="ECO:0000313" key="3">
    <source>
        <dbReference type="Proteomes" id="UP001651158"/>
    </source>
</evidence>
<name>A0ABR4QGB0_9CEST</name>
<keyword evidence="3" id="KW-1185">Reference proteome</keyword>
<gene>
    <name evidence="2" type="ORF">TcWFU_001381</name>
</gene>
<accession>A0ABR4QGB0</accession>
<evidence type="ECO:0000256" key="1">
    <source>
        <dbReference type="SAM" id="MobiDB-lite"/>
    </source>
</evidence>
<reference evidence="2 3" key="1">
    <citation type="journal article" date="2022" name="Front. Cell. Infect. Microbiol.">
        <title>The Genomes of Two Strains of Taenia crassiceps the Animal Model for the Study of Human Cysticercosis.</title>
        <authorList>
            <person name="Bobes R.J."/>
            <person name="Estrada K."/>
            <person name="Rios-Valencia D.G."/>
            <person name="Calderon-Gallegos A."/>
            <person name="de la Torre P."/>
            <person name="Carrero J.C."/>
            <person name="Sanchez-Flores A."/>
            <person name="Laclette J.P."/>
        </authorList>
    </citation>
    <scope>NUCLEOTIDE SEQUENCE [LARGE SCALE GENOMIC DNA]</scope>
    <source>
        <strain evidence="2">WFUcys</strain>
    </source>
</reference>
<dbReference type="Proteomes" id="UP001651158">
    <property type="component" value="Unassembled WGS sequence"/>
</dbReference>
<protein>
    <submittedName>
        <fullName evidence="2">Uncharacterized protein</fullName>
    </submittedName>
</protein>
<comment type="caution">
    <text evidence="2">The sequence shown here is derived from an EMBL/GenBank/DDBJ whole genome shotgun (WGS) entry which is preliminary data.</text>
</comment>
<proteinExistence type="predicted"/>
<feature type="region of interest" description="Disordered" evidence="1">
    <location>
        <begin position="14"/>
        <end position="37"/>
    </location>
</feature>
<evidence type="ECO:0000313" key="2">
    <source>
        <dbReference type="EMBL" id="KAL5108475.1"/>
    </source>
</evidence>